<evidence type="ECO:0008006" key="3">
    <source>
        <dbReference type="Google" id="ProtNLM"/>
    </source>
</evidence>
<protein>
    <recommendedName>
        <fullName evidence="3">IDEAL domain-containing protein</fullName>
    </recommendedName>
</protein>
<sequence length="101" mass="12087">MSSLENIYLNDYDHLTKKQKKRWKAKDYVTMRSMIDKYFSEYNIVTMLYISLLEKAKDNKPELQVVIDCLDQKNHENYSKEQDYFESLMADVAESLIPYKG</sequence>
<dbReference type="EMBL" id="CP070969">
    <property type="protein sequence ID" value="QSF43294.1"/>
    <property type="molecule type" value="Genomic_DNA"/>
</dbReference>
<dbReference type="RefSeq" id="WP_206100932.1">
    <property type="nucleotide sequence ID" value="NZ_CP070969.1"/>
</dbReference>
<accession>A0ABX7L8F3</accession>
<organism evidence="1 2">
    <name type="scientific">Paenibacillus tianjinensis</name>
    <dbReference type="NCBI Taxonomy" id="2810347"/>
    <lineage>
        <taxon>Bacteria</taxon>
        <taxon>Bacillati</taxon>
        <taxon>Bacillota</taxon>
        <taxon>Bacilli</taxon>
        <taxon>Bacillales</taxon>
        <taxon>Paenibacillaceae</taxon>
        <taxon>Paenibacillus</taxon>
    </lineage>
</organism>
<evidence type="ECO:0000313" key="1">
    <source>
        <dbReference type="EMBL" id="QSF43294.1"/>
    </source>
</evidence>
<name>A0ABX7L8F3_9BACL</name>
<dbReference type="Proteomes" id="UP000663452">
    <property type="component" value="Chromosome"/>
</dbReference>
<keyword evidence="2" id="KW-1185">Reference proteome</keyword>
<proteinExistence type="predicted"/>
<evidence type="ECO:0000313" key="2">
    <source>
        <dbReference type="Proteomes" id="UP000663452"/>
    </source>
</evidence>
<reference evidence="1 2" key="1">
    <citation type="submission" date="2021-02" db="EMBL/GenBank/DDBJ databases">
        <title>Paenibacillus tianjinensis sp. nov.</title>
        <authorList>
            <person name="Liu H."/>
        </authorList>
    </citation>
    <scope>NUCLEOTIDE SEQUENCE [LARGE SCALE GENOMIC DNA]</scope>
    <source>
        <strain evidence="1 2">TB2019</strain>
    </source>
</reference>
<gene>
    <name evidence="1" type="ORF">JRJ22_18680</name>
</gene>